<protein>
    <recommendedName>
        <fullName evidence="4">Polymerase/histidinol phosphatase N-terminal domain-containing protein</fullName>
    </recommendedName>
</protein>
<dbReference type="AlphaFoldDB" id="A0A7X1CQ63"/>
<name>A0A7X1CQ63_9LIST</name>
<evidence type="ECO:0000313" key="2">
    <source>
        <dbReference type="EMBL" id="MBC1936701.1"/>
    </source>
</evidence>
<dbReference type="InterPro" id="IPR054787">
    <property type="entry name" value="TrlF_ATPase"/>
</dbReference>
<organism evidence="2 3">
    <name type="scientific">Listeria grandensis</name>
    <dbReference type="NCBI Taxonomy" id="1494963"/>
    <lineage>
        <taxon>Bacteria</taxon>
        <taxon>Bacillati</taxon>
        <taxon>Bacillota</taxon>
        <taxon>Bacilli</taxon>
        <taxon>Bacillales</taxon>
        <taxon>Listeriaceae</taxon>
        <taxon>Listeria</taxon>
    </lineage>
</organism>
<dbReference type="InterPro" id="IPR046249">
    <property type="entry name" value="DUF6282"/>
</dbReference>
<dbReference type="Pfam" id="PF19799">
    <property type="entry name" value="DUF6282"/>
    <property type="match status" value="1"/>
</dbReference>
<dbReference type="GO" id="GO:0000731">
    <property type="term" value="P:DNA synthesis involved in DNA repair"/>
    <property type="evidence" value="ECO:0007669"/>
    <property type="project" value="TreeGrafter"/>
</dbReference>
<dbReference type="Gene3D" id="3.40.50.300">
    <property type="entry name" value="P-loop containing nucleotide triphosphate hydrolases"/>
    <property type="match status" value="2"/>
</dbReference>
<dbReference type="SUPFAM" id="SSF89550">
    <property type="entry name" value="PHP domain-like"/>
    <property type="match status" value="1"/>
</dbReference>
<dbReference type="PANTHER" id="PTHR32182">
    <property type="entry name" value="DNA REPLICATION AND REPAIR PROTEIN RECF"/>
    <property type="match status" value="1"/>
</dbReference>
<gene>
    <name evidence="2" type="ORF">HCA69_10010</name>
</gene>
<accession>A0A7X1CQ63</accession>
<dbReference type="Proteomes" id="UP000535908">
    <property type="component" value="Unassembled WGS sequence"/>
</dbReference>
<comment type="caution">
    <text evidence="2">The sequence shown here is derived from an EMBL/GenBank/DDBJ whole genome shotgun (WGS) entry which is preliminary data.</text>
</comment>
<dbReference type="RefSeq" id="WP_185526221.1">
    <property type="nucleotide sequence ID" value="NZ_JAARWN010000009.1"/>
</dbReference>
<dbReference type="PANTHER" id="PTHR32182:SF22">
    <property type="entry name" value="ATP-DEPENDENT ENDONUCLEASE, OLD FAMILY-RELATED"/>
    <property type="match status" value="1"/>
</dbReference>
<dbReference type="EMBL" id="JAARWN010000009">
    <property type="protein sequence ID" value="MBC1936701.1"/>
    <property type="molecule type" value="Genomic_DNA"/>
</dbReference>
<feature type="region of interest" description="Disordered" evidence="1">
    <location>
        <begin position="461"/>
        <end position="487"/>
    </location>
</feature>
<dbReference type="SUPFAM" id="SSF52540">
    <property type="entry name" value="P-loop containing nucleoside triphosphate hydrolases"/>
    <property type="match status" value="2"/>
</dbReference>
<dbReference type="InterPro" id="IPR027417">
    <property type="entry name" value="P-loop_NTPase"/>
</dbReference>
<evidence type="ECO:0000256" key="1">
    <source>
        <dbReference type="SAM" id="MobiDB-lite"/>
    </source>
</evidence>
<reference evidence="2 3" key="1">
    <citation type="submission" date="2020-03" db="EMBL/GenBank/DDBJ databases">
        <title>Soil Listeria distribution.</title>
        <authorList>
            <person name="Liao J."/>
            <person name="Wiedmann M."/>
        </authorList>
    </citation>
    <scope>NUCLEOTIDE SEQUENCE [LARGE SCALE GENOMIC DNA]</scope>
    <source>
        <strain evidence="2 3">FSL L7-0741</strain>
    </source>
</reference>
<sequence length="944" mass="108014">MSKIGSIWRRWDLHVHTASSFDYKYKKSDSNEALAAAWKKHGIEAVAITDHFKIDADRIEALRKLAPNVEIFPGVELRTDKGNTNVHIIAIFSSLMNLTELQSDFEVIMLREKSKARGNDETIFWDYNDIVEFVKNRDGIISIHASGKSNGIDTELDNRSLHSMSVKEDYAKSVNIFEVNNQKGVSAYKEQVFKKIHPRPVIICSDNHDPFDYRFNEKLWIKADLTFRGLKQAIEHPDERIFVGDEPPKITHQNLNAQYIIDSISISKNNNCKNTEHWFNSDLTLNPALVTIIGNKGSGKSALSDILGLIGSATNLNNDVASFLNNNRFNRNPKKFAKDYNVSLKWLDGHIDTLDSLEITSTIEQSKVQYLPQKYIENICSNLDDGFQDEINGVLFTYLDESQKLGAKSFDEFISKRTNNVNLTIADLKEKIQNKNSTIISLENKMKKSYITSLKQQEQELQDELKRQVEQEPTPVQKPENVENTTHTSKIEEIDKQLKDLQKEVDSTQKTINKYVNAKLQTNNLKTKIELVISRVDEINTEVEQELKLMELDDDTSLFQIKYDNPVVKFDQLLKSQEKMIAAQKLLIDASNLDSFVFKQKKLLKEKQGLIDQSTAETKAYQKYLSDYGTWEKSINKIKDCPGSENTISYITKEIEYIENTLTNEYATLLSQRSDLIEKLYKSKLEIVAIYKDIYSPIDADLRPILSDFENGISFSSSLKRINFTEKFLPHINKQHQSLFSGVDNARLQMQRLFDDIDLNSFDSLKNFIDGVIDGCNLDDNYDKLDNVVKDKHALYRLLCELDYVDVDYSLTLDNKDLTQLSPGERGLVLLVFYLVLSKDKLPIIIDQPEDNLDNQSIFSKLVPCIQAAKLSRQVIIVTHNPNIAVACDSEQIIVADIDKTNSTITYVTGSIEDEQFNLNLINILEGTQPAFNLRERKYILTTT</sequence>
<evidence type="ECO:0008006" key="4">
    <source>
        <dbReference type="Google" id="ProtNLM"/>
    </source>
</evidence>
<dbReference type="GO" id="GO:0006302">
    <property type="term" value="P:double-strand break repair"/>
    <property type="evidence" value="ECO:0007669"/>
    <property type="project" value="TreeGrafter"/>
</dbReference>
<dbReference type="Gene3D" id="3.20.20.140">
    <property type="entry name" value="Metal-dependent hydrolases"/>
    <property type="match status" value="1"/>
</dbReference>
<evidence type="ECO:0000313" key="3">
    <source>
        <dbReference type="Proteomes" id="UP000535908"/>
    </source>
</evidence>
<dbReference type="NCBIfam" id="NF045780">
    <property type="entry name" value="TrlF_fam_ATP"/>
    <property type="match status" value="1"/>
</dbReference>
<dbReference type="InterPro" id="IPR016195">
    <property type="entry name" value="Pol/histidinol_Pase-like"/>
</dbReference>
<proteinExistence type="predicted"/>